<dbReference type="STRING" id="1469647.BC351_18715"/>
<name>A0A1V4HPP2_9BACL</name>
<keyword evidence="4" id="KW-1003">Cell membrane</keyword>
<evidence type="ECO:0000256" key="10">
    <source>
        <dbReference type="ARBA" id="ARBA00022840"/>
    </source>
</evidence>
<dbReference type="InterPro" id="IPR003594">
    <property type="entry name" value="HATPase_dom"/>
</dbReference>
<dbReference type="RefSeq" id="WP_144028305.1">
    <property type="nucleotide sequence ID" value="NZ_MBTG01000005.1"/>
</dbReference>
<dbReference type="PROSITE" id="PS50885">
    <property type="entry name" value="HAMP"/>
    <property type="match status" value="1"/>
</dbReference>
<dbReference type="GO" id="GO:0005524">
    <property type="term" value="F:ATP binding"/>
    <property type="evidence" value="ECO:0007669"/>
    <property type="project" value="UniProtKB-KW"/>
</dbReference>
<keyword evidence="10" id="KW-0067">ATP-binding</keyword>
<evidence type="ECO:0000313" key="18">
    <source>
        <dbReference type="Proteomes" id="UP000190626"/>
    </source>
</evidence>
<feature type="transmembrane region" description="Helical" evidence="14">
    <location>
        <begin position="301"/>
        <end position="321"/>
    </location>
</feature>
<dbReference type="PANTHER" id="PTHR34220:SF7">
    <property type="entry name" value="SENSOR HISTIDINE KINASE YPDA"/>
    <property type="match status" value="1"/>
</dbReference>
<dbReference type="Pfam" id="PF06580">
    <property type="entry name" value="His_kinase"/>
    <property type="match status" value="1"/>
</dbReference>
<dbReference type="InterPro" id="IPR010559">
    <property type="entry name" value="Sig_transdc_His_kin_internal"/>
</dbReference>
<dbReference type="InterPro" id="IPR050640">
    <property type="entry name" value="Bact_2-comp_sensor_kinase"/>
</dbReference>
<keyword evidence="5" id="KW-0597">Phosphoprotein</keyword>
<keyword evidence="7 14" id="KW-0812">Transmembrane</keyword>
<evidence type="ECO:0000313" key="17">
    <source>
        <dbReference type="EMBL" id="OPH59956.1"/>
    </source>
</evidence>
<comment type="caution">
    <text evidence="17">The sequence shown here is derived from an EMBL/GenBank/DDBJ whole genome shotgun (WGS) entry which is preliminary data.</text>
</comment>
<evidence type="ECO:0000256" key="4">
    <source>
        <dbReference type="ARBA" id="ARBA00022475"/>
    </source>
</evidence>
<dbReference type="SUPFAM" id="SSF55874">
    <property type="entry name" value="ATPase domain of HSP90 chaperone/DNA topoisomerase II/histidine kinase"/>
    <property type="match status" value="1"/>
</dbReference>
<keyword evidence="9" id="KW-0418">Kinase</keyword>
<keyword evidence="13 14" id="KW-0472">Membrane</keyword>
<dbReference type="InterPro" id="IPR036890">
    <property type="entry name" value="HATPase_C_sf"/>
</dbReference>
<dbReference type="PRINTS" id="PR00344">
    <property type="entry name" value="BCTRLSENSOR"/>
</dbReference>
<dbReference type="Gene3D" id="3.30.565.10">
    <property type="entry name" value="Histidine kinase-like ATPase, C-terminal domain"/>
    <property type="match status" value="1"/>
</dbReference>
<dbReference type="Gene3D" id="6.10.340.10">
    <property type="match status" value="1"/>
</dbReference>
<dbReference type="OrthoDB" id="9776552at2"/>
<dbReference type="GO" id="GO:0005886">
    <property type="term" value="C:plasma membrane"/>
    <property type="evidence" value="ECO:0007669"/>
    <property type="project" value="UniProtKB-SubCell"/>
</dbReference>
<sequence>MNWKNKWGIKTIQTDLMASFLALIVFTISIIGLLSYKLAFDAVESNARENTQQIVNQVDRNIEYYIAYMQSIADVALMNTDITEYLMKLDFHTESVLNEYKQRIINQFNHVLNARGDISSIIIFGNEGRNVMNRSNVLNPFVDPKQQGWYQDALRAEGKSIISAAHVQTILKDEYNWVVSLSRKLTSTDGKNTFLGVLLVDLNYKVITDICNGVQLGRRGYVFIVDRNGRIVYHPQQQLIYNKLKTENIPLVLQMDNGSVSVRDHGEGKMYSVTSSKDTGWKIVGVSYLDEMVHNRKEIQLTYFFGGAGCLLIALFISLFLSRRIAKPIKQLEASMKNVQKGNFDTVVDIREANEIGALSRAFNRMTYEIQELLKQNTLVQEMKRKSELQALQAQINPHFLYNTLDSIIWMAEGKKMVEVITMTYSLSKLFRLSISKGTDITPLADEIEHIRSYLNIQKIRYGDHLDFEIDIDPDLHMFKVLKVMLQPIVENAIYHGIKNKQEKGKIMIHGFRDEARLLLQISDNGVGMSSEQLDNVFKNKERASKGGGIGVRNVDERIKLYYGNSYGLHIESEYDVGTTVYMTLPIIE</sequence>
<gene>
    <name evidence="17" type="ORF">BC351_18715</name>
</gene>
<dbReference type="EC" id="2.7.13.3" evidence="3"/>
<organism evidence="17 18">
    <name type="scientific">Paenibacillus ferrarius</name>
    <dbReference type="NCBI Taxonomy" id="1469647"/>
    <lineage>
        <taxon>Bacteria</taxon>
        <taxon>Bacillati</taxon>
        <taxon>Bacillota</taxon>
        <taxon>Bacilli</taxon>
        <taxon>Bacillales</taxon>
        <taxon>Paenibacillaceae</taxon>
        <taxon>Paenibacillus</taxon>
    </lineage>
</organism>
<evidence type="ECO:0000259" key="16">
    <source>
        <dbReference type="PROSITE" id="PS50885"/>
    </source>
</evidence>
<dbReference type="PROSITE" id="PS50109">
    <property type="entry name" value="HIS_KIN"/>
    <property type="match status" value="1"/>
</dbReference>
<dbReference type="Gene3D" id="3.30.450.20">
    <property type="entry name" value="PAS domain"/>
    <property type="match status" value="2"/>
</dbReference>
<evidence type="ECO:0000256" key="6">
    <source>
        <dbReference type="ARBA" id="ARBA00022679"/>
    </source>
</evidence>
<evidence type="ECO:0000256" key="1">
    <source>
        <dbReference type="ARBA" id="ARBA00000085"/>
    </source>
</evidence>
<evidence type="ECO:0000256" key="13">
    <source>
        <dbReference type="ARBA" id="ARBA00023136"/>
    </source>
</evidence>
<dbReference type="CDD" id="cd12912">
    <property type="entry name" value="PDC2_MCP_like"/>
    <property type="match status" value="1"/>
</dbReference>
<dbReference type="PANTHER" id="PTHR34220">
    <property type="entry name" value="SENSOR HISTIDINE KINASE YPDA"/>
    <property type="match status" value="1"/>
</dbReference>
<dbReference type="InterPro" id="IPR005467">
    <property type="entry name" value="His_kinase_dom"/>
</dbReference>
<evidence type="ECO:0000256" key="11">
    <source>
        <dbReference type="ARBA" id="ARBA00022989"/>
    </source>
</evidence>
<evidence type="ECO:0000256" key="7">
    <source>
        <dbReference type="ARBA" id="ARBA00022692"/>
    </source>
</evidence>
<keyword evidence="18" id="KW-1185">Reference proteome</keyword>
<evidence type="ECO:0000256" key="3">
    <source>
        <dbReference type="ARBA" id="ARBA00012438"/>
    </source>
</evidence>
<dbReference type="AlphaFoldDB" id="A0A1V4HPP2"/>
<dbReference type="SMART" id="SM00304">
    <property type="entry name" value="HAMP"/>
    <property type="match status" value="1"/>
</dbReference>
<keyword evidence="6" id="KW-0808">Transferase</keyword>
<dbReference type="Pfam" id="PF02518">
    <property type="entry name" value="HATPase_c"/>
    <property type="match status" value="1"/>
</dbReference>
<feature type="domain" description="HAMP" evidence="16">
    <location>
        <begin position="323"/>
        <end position="375"/>
    </location>
</feature>
<keyword evidence="11 14" id="KW-1133">Transmembrane helix</keyword>
<accession>A0A1V4HPP2</accession>
<protein>
    <recommendedName>
        <fullName evidence="3">histidine kinase</fullName>
        <ecNumber evidence="3">2.7.13.3</ecNumber>
    </recommendedName>
</protein>
<dbReference type="SUPFAM" id="SSF158472">
    <property type="entry name" value="HAMP domain-like"/>
    <property type="match status" value="1"/>
</dbReference>
<evidence type="ECO:0000256" key="12">
    <source>
        <dbReference type="ARBA" id="ARBA00023012"/>
    </source>
</evidence>
<keyword evidence="8" id="KW-0547">Nucleotide-binding</keyword>
<evidence type="ECO:0000256" key="14">
    <source>
        <dbReference type="SAM" id="Phobius"/>
    </source>
</evidence>
<dbReference type="InterPro" id="IPR004358">
    <property type="entry name" value="Sig_transdc_His_kin-like_C"/>
</dbReference>
<dbReference type="Pfam" id="PF00672">
    <property type="entry name" value="HAMP"/>
    <property type="match status" value="1"/>
</dbReference>
<proteinExistence type="predicted"/>
<reference evidence="18" key="1">
    <citation type="submission" date="2016-07" db="EMBL/GenBank/DDBJ databases">
        <authorList>
            <person name="Florea S."/>
            <person name="Webb J.S."/>
            <person name="Jaromczyk J."/>
            <person name="Schardl C.L."/>
        </authorList>
    </citation>
    <scope>NUCLEOTIDE SEQUENCE [LARGE SCALE GENOMIC DNA]</scope>
    <source>
        <strain evidence="18">CY1</strain>
    </source>
</reference>
<evidence type="ECO:0000256" key="9">
    <source>
        <dbReference type="ARBA" id="ARBA00022777"/>
    </source>
</evidence>
<dbReference type="Proteomes" id="UP000190626">
    <property type="component" value="Unassembled WGS sequence"/>
</dbReference>
<dbReference type="CDD" id="cd06225">
    <property type="entry name" value="HAMP"/>
    <property type="match status" value="1"/>
</dbReference>
<dbReference type="GO" id="GO:0000155">
    <property type="term" value="F:phosphorelay sensor kinase activity"/>
    <property type="evidence" value="ECO:0007669"/>
    <property type="project" value="InterPro"/>
</dbReference>
<feature type="transmembrane region" description="Helical" evidence="14">
    <location>
        <begin position="20"/>
        <end position="40"/>
    </location>
</feature>
<keyword evidence="12" id="KW-0902">Two-component regulatory system</keyword>
<evidence type="ECO:0000259" key="15">
    <source>
        <dbReference type="PROSITE" id="PS50109"/>
    </source>
</evidence>
<comment type="catalytic activity">
    <reaction evidence="1">
        <text>ATP + protein L-histidine = ADP + protein N-phospho-L-histidine.</text>
        <dbReference type="EC" id="2.7.13.3"/>
    </reaction>
</comment>
<dbReference type="InterPro" id="IPR003660">
    <property type="entry name" value="HAMP_dom"/>
</dbReference>
<dbReference type="EMBL" id="MBTG01000005">
    <property type="protein sequence ID" value="OPH59956.1"/>
    <property type="molecule type" value="Genomic_DNA"/>
</dbReference>
<comment type="subcellular location">
    <subcellularLocation>
        <location evidence="2">Cell membrane</location>
        <topology evidence="2">Multi-pass membrane protein</topology>
    </subcellularLocation>
</comment>
<dbReference type="Pfam" id="PF02743">
    <property type="entry name" value="dCache_1"/>
    <property type="match status" value="1"/>
</dbReference>
<evidence type="ECO:0000256" key="5">
    <source>
        <dbReference type="ARBA" id="ARBA00022553"/>
    </source>
</evidence>
<dbReference type="CDD" id="cd18773">
    <property type="entry name" value="PDC1_HK_sensor"/>
    <property type="match status" value="1"/>
</dbReference>
<feature type="domain" description="Histidine kinase" evidence="15">
    <location>
        <begin position="486"/>
        <end position="589"/>
    </location>
</feature>
<evidence type="ECO:0000256" key="2">
    <source>
        <dbReference type="ARBA" id="ARBA00004651"/>
    </source>
</evidence>
<dbReference type="SMART" id="SM00387">
    <property type="entry name" value="HATPase_c"/>
    <property type="match status" value="1"/>
</dbReference>
<evidence type="ECO:0000256" key="8">
    <source>
        <dbReference type="ARBA" id="ARBA00022741"/>
    </source>
</evidence>
<dbReference type="InterPro" id="IPR033479">
    <property type="entry name" value="dCache_1"/>
</dbReference>